<proteinExistence type="inferred from homology"/>
<evidence type="ECO:0000313" key="8">
    <source>
        <dbReference type="EMBL" id="RIV76840.1"/>
    </source>
</evidence>
<comment type="similarity">
    <text evidence="2">Belongs to the polysaccharide synthase family.</text>
</comment>
<dbReference type="CDD" id="cd13127">
    <property type="entry name" value="MATE_tuaB_like"/>
    <property type="match status" value="1"/>
</dbReference>
<dbReference type="Pfam" id="PF13440">
    <property type="entry name" value="Polysacc_synt_3"/>
    <property type="match status" value="1"/>
</dbReference>
<dbReference type="InterPro" id="IPR050833">
    <property type="entry name" value="Poly_Biosynth_Transport"/>
</dbReference>
<evidence type="ECO:0000313" key="9">
    <source>
        <dbReference type="Proteomes" id="UP000285092"/>
    </source>
</evidence>
<feature type="transmembrane region" description="Helical" evidence="7">
    <location>
        <begin position="397"/>
        <end position="418"/>
    </location>
</feature>
<dbReference type="Proteomes" id="UP000285092">
    <property type="component" value="Unassembled WGS sequence"/>
</dbReference>
<keyword evidence="6 7" id="KW-0472">Membrane</keyword>
<organism evidence="8 9">
    <name type="scientific">Pelagerythrobacter aerophilus</name>
    <dbReference type="NCBI Taxonomy" id="2306995"/>
    <lineage>
        <taxon>Bacteria</taxon>
        <taxon>Pseudomonadati</taxon>
        <taxon>Pseudomonadota</taxon>
        <taxon>Alphaproteobacteria</taxon>
        <taxon>Sphingomonadales</taxon>
        <taxon>Erythrobacteraceae</taxon>
        <taxon>Pelagerythrobacter</taxon>
    </lineage>
</organism>
<name>A0A418NFR5_9SPHN</name>
<evidence type="ECO:0000256" key="2">
    <source>
        <dbReference type="ARBA" id="ARBA00007430"/>
    </source>
</evidence>
<evidence type="ECO:0000256" key="7">
    <source>
        <dbReference type="SAM" id="Phobius"/>
    </source>
</evidence>
<dbReference type="PANTHER" id="PTHR30250:SF10">
    <property type="entry name" value="LIPOPOLYSACCHARIDE BIOSYNTHESIS PROTEIN WZXC"/>
    <property type="match status" value="1"/>
</dbReference>
<feature type="transmembrane region" description="Helical" evidence="7">
    <location>
        <begin position="452"/>
        <end position="478"/>
    </location>
</feature>
<protein>
    <submittedName>
        <fullName evidence="8">Lipopolysaccharide biosynthesis protein</fullName>
    </submittedName>
</protein>
<evidence type="ECO:0000256" key="3">
    <source>
        <dbReference type="ARBA" id="ARBA00022475"/>
    </source>
</evidence>
<feature type="transmembrane region" description="Helical" evidence="7">
    <location>
        <begin position="425"/>
        <end position="446"/>
    </location>
</feature>
<evidence type="ECO:0000256" key="5">
    <source>
        <dbReference type="ARBA" id="ARBA00022989"/>
    </source>
</evidence>
<dbReference type="GO" id="GO:0005886">
    <property type="term" value="C:plasma membrane"/>
    <property type="evidence" value="ECO:0007669"/>
    <property type="project" value="UniProtKB-SubCell"/>
</dbReference>
<accession>A0A418NFR5</accession>
<evidence type="ECO:0000256" key="1">
    <source>
        <dbReference type="ARBA" id="ARBA00004651"/>
    </source>
</evidence>
<feature type="transmembrane region" description="Helical" evidence="7">
    <location>
        <begin position="337"/>
        <end position="356"/>
    </location>
</feature>
<feature type="transmembrane region" description="Helical" evidence="7">
    <location>
        <begin position="368"/>
        <end position="391"/>
    </location>
</feature>
<keyword evidence="9" id="KW-1185">Reference proteome</keyword>
<feature type="transmembrane region" description="Helical" evidence="7">
    <location>
        <begin position="56"/>
        <end position="74"/>
    </location>
</feature>
<evidence type="ECO:0000256" key="4">
    <source>
        <dbReference type="ARBA" id="ARBA00022692"/>
    </source>
</evidence>
<dbReference type="PANTHER" id="PTHR30250">
    <property type="entry name" value="PST FAMILY PREDICTED COLANIC ACID TRANSPORTER"/>
    <property type="match status" value="1"/>
</dbReference>
<keyword evidence="3" id="KW-1003">Cell membrane</keyword>
<reference evidence="8 9" key="1">
    <citation type="submission" date="2018-08" db="EMBL/GenBank/DDBJ databases">
        <title>Altererythrobacter sp.Ery1 and Ery12, the genome sequencing of novel strains in genus Alterythrobacter.</title>
        <authorList>
            <person name="Cheng H."/>
            <person name="Wu Y.-H."/>
            <person name="Fang C."/>
            <person name="Xu X.-W."/>
        </authorList>
    </citation>
    <scope>NUCLEOTIDE SEQUENCE [LARGE SCALE GENOMIC DNA]</scope>
    <source>
        <strain evidence="8 9">Ery1</strain>
    </source>
</reference>
<comment type="caution">
    <text evidence="8">The sequence shown here is derived from an EMBL/GenBank/DDBJ whole genome shotgun (WGS) entry which is preliminary data.</text>
</comment>
<sequence>MNETTSSPAPAPAADGAFTQRVRSAVAWRWGTQVLAQAITWTSTILVVRLLSPADYGLFAMAQTVITALAFLNGQSFATSLIQADRVDERRIGQVFALLLMLNGTLAVTQFLMAPLAADYYNQPMIAHMLRVQAIIFLTIPFSALPQELLARRIEFRNQGLVNLLCALVGASTALVLAWYGFGVWALVYAPIAMYLTRAIGLTLAARLLVKPVFDLRGAGDLITFGGALTLCQLFWIVQSQSDIVIAGRALETHDLGLYSEALFLTLIVTGRFLPPINEVAFPAYAELHKAGHALAPYFLRTVRMVLLVVAPIYIGLSLTAEPAILTLFGEKWAEMAPFVAGLALAMPFFALQIICSPTTNAIGRPRIYLTTAFCGAMIFPTLFLIGIRFGPMGLVHAWWAAAPTLLAITLALTLPAIGVRLRDLLAAVAPAAVACALMAVAVLAMRGSVTGWYPIAQLAALGVAGAVTYMLTLWFVWPGVVRDAWAMLRRQPAAVPEPTASLGATHA</sequence>
<gene>
    <name evidence="8" type="ORF">D2V04_11885</name>
</gene>
<feature type="transmembrane region" description="Helical" evidence="7">
    <location>
        <begin position="188"/>
        <end position="210"/>
    </location>
</feature>
<dbReference type="RefSeq" id="WP_119513898.1">
    <property type="nucleotide sequence ID" value="NZ_QXFK01000018.1"/>
</dbReference>
<dbReference type="EMBL" id="QXFK01000018">
    <property type="protein sequence ID" value="RIV76840.1"/>
    <property type="molecule type" value="Genomic_DNA"/>
</dbReference>
<feature type="transmembrane region" description="Helical" evidence="7">
    <location>
        <begin position="95"/>
        <end position="118"/>
    </location>
</feature>
<comment type="subcellular location">
    <subcellularLocation>
        <location evidence="1">Cell membrane</location>
        <topology evidence="1">Multi-pass membrane protein</topology>
    </subcellularLocation>
</comment>
<feature type="transmembrane region" description="Helical" evidence="7">
    <location>
        <begin position="161"/>
        <end position="182"/>
    </location>
</feature>
<dbReference type="OrthoDB" id="7605542at2"/>
<evidence type="ECO:0000256" key="6">
    <source>
        <dbReference type="ARBA" id="ARBA00023136"/>
    </source>
</evidence>
<feature type="transmembrane region" description="Helical" evidence="7">
    <location>
        <begin position="298"/>
        <end position="317"/>
    </location>
</feature>
<keyword evidence="4 7" id="KW-0812">Transmembrane</keyword>
<feature type="transmembrane region" description="Helical" evidence="7">
    <location>
        <begin position="130"/>
        <end position="149"/>
    </location>
</feature>
<keyword evidence="5 7" id="KW-1133">Transmembrane helix</keyword>
<dbReference type="AlphaFoldDB" id="A0A418NFR5"/>